<protein>
    <submittedName>
        <fullName evidence="2">Uncharacterized protein</fullName>
    </submittedName>
</protein>
<name>A0A6J4ISY5_9ACTN</name>
<evidence type="ECO:0000313" key="2">
    <source>
        <dbReference type="EMBL" id="CAA9261165.1"/>
    </source>
</evidence>
<dbReference type="EMBL" id="CADCTB010000171">
    <property type="protein sequence ID" value="CAA9261165.1"/>
    <property type="molecule type" value="Genomic_DNA"/>
</dbReference>
<evidence type="ECO:0000256" key="1">
    <source>
        <dbReference type="SAM" id="MobiDB-lite"/>
    </source>
</evidence>
<proteinExistence type="predicted"/>
<feature type="non-terminal residue" evidence="2">
    <location>
        <position position="1"/>
    </location>
</feature>
<reference evidence="2" key="1">
    <citation type="submission" date="2020-02" db="EMBL/GenBank/DDBJ databases">
        <authorList>
            <person name="Meier V. D."/>
        </authorList>
    </citation>
    <scope>NUCLEOTIDE SEQUENCE</scope>
    <source>
        <strain evidence="2">AVDCRST_MAG10</strain>
    </source>
</reference>
<feature type="region of interest" description="Disordered" evidence="1">
    <location>
        <begin position="1"/>
        <end position="56"/>
    </location>
</feature>
<gene>
    <name evidence="2" type="ORF">AVDCRST_MAG10-2756</name>
</gene>
<dbReference type="AlphaFoldDB" id="A0A6J4ISY5"/>
<sequence length="56" mass="6307">WLRATGSVAWSTGRGGRSHALTRWFRRSKPASSSWRGPSRVAPLSHRPPPGKRRWG</sequence>
<feature type="non-terminal residue" evidence="2">
    <location>
        <position position="56"/>
    </location>
</feature>
<accession>A0A6J4ISY5</accession>
<organism evidence="2">
    <name type="scientific">uncultured Acidimicrobiales bacterium</name>
    <dbReference type="NCBI Taxonomy" id="310071"/>
    <lineage>
        <taxon>Bacteria</taxon>
        <taxon>Bacillati</taxon>
        <taxon>Actinomycetota</taxon>
        <taxon>Acidimicrobiia</taxon>
        <taxon>Acidimicrobiales</taxon>
        <taxon>environmental samples</taxon>
    </lineage>
</organism>